<accession>A0ABU8LPH8</accession>
<dbReference type="PANTHER" id="PTHR33164">
    <property type="entry name" value="TRANSCRIPTIONAL REGULATOR, MARR FAMILY"/>
    <property type="match status" value="1"/>
</dbReference>
<dbReference type="RefSeq" id="WP_337336619.1">
    <property type="nucleotide sequence ID" value="NZ_JBBDGL010000001.1"/>
</dbReference>
<evidence type="ECO:0000313" key="3">
    <source>
        <dbReference type="Proteomes" id="UP001368654"/>
    </source>
</evidence>
<dbReference type="SUPFAM" id="SSF46785">
    <property type="entry name" value="Winged helix' DNA-binding domain"/>
    <property type="match status" value="1"/>
</dbReference>
<feature type="domain" description="HTH marR-type" evidence="1">
    <location>
        <begin position="9"/>
        <end position="136"/>
    </location>
</feature>
<proteinExistence type="predicted"/>
<dbReference type="Proteomes" id="UP001368654">
    <property type="component" value="Unassembled WGS sequence"/>
</dbReference>
<dbReference type="PROSITE" id="PS50995">
    <property type="entry name" value="HTH_MARR_2"/>
    <property type="match status" value="1"/>
</dbReference>
<comment type="caution">
    <text evidence="2">The sequence shown here is derived from an EMBL/GenBank/DDBJ whole genome shotgun (WGS) entry which is preliminary data.</text>
</comment>
<keyword evidence="3" id="KW-1185">Reference proteome</keyword>
<evidence type="ECO:0000259" key="1">
    <source>
        <dbReference type="PROSITE" id="PS50995"/>
    </source>
</evidence>
<organism evidence="2 3">
    <name type="scientific">Microbacterium marmarense</name>
    <dbReference type="NCBI Taxonomy" id="3122051"/>
    <lineage>
        <taxon>Bacteria</taxon>
        <taxon>Bacillati</taxon>
        <taxon>Actinomycetota</taxon>
        <taxon>Actinomycetes</taxon>
        <taxon>Micrococcales</taxon>
        <taxon>Microbacteriaceae</taxon>
        <taxon>Microbacterium</taxon>
    </lineage>
</organism>
<gene>
    <name evidence="2" type="ORF">WDU96_00985</name>
</gene>
<dbReference type="InterPro" id="IPR039422">
    <property type="entry name" value="MarR/SlyA-like"/>
</dbReference>
<dbReference type="Pfam" id="PF12802">
    <property type="entry name" value="MarR_2"/>
    <property type="match status" value="1"/>
</dbReference>
<dbReference type="Gene3D" id="1.10.10.10">
    <property type="entry name" value="Winged helix-like DNA-binding domain superfamily/Winged helix DNA-binding domain"/>
    <property type="match status" value="1"/>
</dbReference>
<dbReference type="SMART" id="SM00347">
    <property type="entry name" value="HTH_MARR"/>
    <property type="match status" value="1"/>
</dbReference>
<dbReference type="InterPro" id="IPR036390">
    <property type="entry name" value="WH_DNA-bd_sf"/>
</dbReference>
<dbReference type="EMBL" id="JBBDGL010000001">
    <property type="protein sequence ID" value="MEJ1154172.1"/>
    <property type="molecule type" value="Genomic_DNA"/>
</dbReference>
<name>A0ABU8LPH8_9MICO</name>
<reference evidence="2 3" key="1">
    <citation type="submission" date="2024-02" db="EMBL/GenBank/DDBJ databases">
        <authorList>
            <person name="Saticioglu I.B."/>
        </authorList>
    </citation>
    <scope>NUCLEOTIDE SEQUENCE [LARGE SCALE GENOMIC DNA]</scope>
    <source>
        <strain evidence="2 3">Mu-86</strain>
    </source>
</reference>
<dbReference type="PANTHER" id="PTHR33164:SF89">
    <property type="entry name" value="MARR FAMILY REGULATORY PROTEIN"/>
    <property type="match status" value="1"/>
</dbReference>
<protein>
    <submittedName>
        <fullName evidence="2">MarR family transcriptional regulator</fullName>
    </submittedName>
</protein>
<dbReference type="InterPro" id="IPR000835">
    <property type="entry name" value="HTH_MarR-typ"/>
</dbReference>
<dbReference type="InterPro" id="IPR036388">
    <property type="entry name" value="WH-like_DNA-bd_sf"/>
</dbReference>
<evidence type="ECO:0000313" key="2">
    <source>
        <dbReference type="EMBL" id="MEJ1154172.1"/>
    </source>
</evidence>
<sequence length="145" mass="16208">MDQPRSPSLFALADLIHAVSRQMNFNDDSGKPVLTPLETTVLRYVDRHPGTAAGAAAKAVSLQPSNFSRALRSLETKGYVRREQDTQDARAVRLHPTDLAAKNLEILDATWTAMLQGIVDDNMRDTMIAGLERIEHALVERHRHR</sequence>